<dbReference type="Gene3D" id="1.10.150.130">
    <property type="match status" value="1"/>
</dbReference>
<dbReference type="InterPro" id="IPR010998">
    <property type="entry name" value="Integrase_recombinase_N"/>
</dbReference>
<evidence type="ECO:0000313" key="2">
    <source>
        <dbReference type="EMBL" id="OIQ87816.1"/>
    </source>
</evidence>
<evidence type="ECO:0000256" key="1">
    <source>
        <dbReference type="ARBA" id="ARBA00023125"/>
    </source>
</evidence>
<proteinExistence type="predicted"/>
<dbReference type="AlphaFoldDB" id="A0A1J5QWB3"/>
<dbReference type="EMBL" id="MLJW01000402">
    <property type="protein sequence ID" value="OIQ87816.1"/>
    <property type="molecule type" value="Genomic_DNA"/>
</dbReference>
<keyword evidence="1" id="KW-0238">DNA-binding</keyword>
<accession>A0A1J5QWB3</accession>
<protein>
    <submittedName>
        <fullName evidence="2">Uncharacterized protein</fullName>
    </submittedName>
</protein>
<gene>
    <name evidence="2" type="ORF">GALL_303070</name>
</gene>
<comment type="caution">
    <text evidence="2">The sequence shown here is derived from an EMBL/GenBank/DDBJ whole genome shotgun (WGS) entry which is preliminary data.</text>
</comment>
<sequence>MDSPYAHTVNGDAMNPVIDLPQPKRLLEQVGEVLRYKHYSLKTEQAYVYFVFAFSSGGAGTAGRCDILATWAPRK</sequence>
<name>A0A1J5QWB3_9ZZZZ</name>
<organism evidence="2">
    <name type="scientific">mine drainage metagenome</name>
    <dbReference type="NCBI Taxonomy" id="410659"/>
    <lineage>
        <taxon>unclassified sequences</taxon>
        <taxon>metagenomes</taxon>
        <taxon>ecological metagenomes</taxon>
    </lineage>
</organism>
<reference evidence="2" key="1">
    <citation type="submission" date="2016-10" db="EMBL/GenBank/DDBJ databases">
        <title>Sequence of Gallionella enrichment culture.</title>
        <authorList>
            <person name="Poehlein A."/>
            <person name="Muehling M."/>
            <person name="Daniel R."/>
        </authorList>
    </citation>
    <scope>NUCLEOTIDE SEQUENCE</scope>
</reference>
<dbReference type="GO" id="GO:0003677">
    <property type="term" value="F:DNA binding"/>
    <property type="evidence" value="ECO:0007669"/>
    <property type="project" value="UniProtKB-KW"/>
</dbReference>